<dbReference type="Gene3D" id="1.10.10.10">
    <property type="entry name" value="Winged helix-like DNA-binding domain superfamily/Winged helix DNA-binding domain"/>
    <property type="match status" value="1"/>
</dbReference>
<dbReference type="GO" id="GO:0016987">
    <property type="term" value="F:sigma factor activity"/>
    <property type="evidence" value="ECO:0007669"/>
    <property type="project" value="UniProtKB-KW"/>
</dbReference>
<keyword evidence="4" id="KW-0804">Transcription</keyword>
<dbReference type="PANTHER" id="PTHR43133:SF51">
    <property type="entry name" value="RNA POLYMERASE SIGMA FACTOR"/>
    <property type="match status" value="1"/>
</dbReference>
<dbReference type="CDD" id="cd06171">
    <property type="entry name" value="Sigma70_r4"/>
    <property type="match status" value="1"/>
</dbReference>
<dbReference type="PANTHER" id="PTHR43133">
    <property type="entry name" value="RNA POLYMERASE ECF-TYPE SIGMA FACTO"/>
    <property type="match status" value="1"/>
</dbReference>
<feature type="domain" description="RNA polymerase sigma factor 70 region 4 type 2" evidence="6">
    <location>
        <begin position="109"/>
        <end position="158"/>
    </location>
</feature>
<dbReference type="Gene3D" id="1.10.1740.10">
    <property type="match status" value="1"/>
</dbReference>
<organism evidence="7 8">
    <name type="scientific">Thermoflavimicrobium daqui</name>
    <dbReference type="NCBI Taxonomy" id="2137476"/>
    <lineage>
        <taxon>Bacteria</taxon>
        <taxon>Bacillati</taxon>
        <taxon>Bacillota</taxon>
        <taxon>Bacilli</taxon>
        <taxon>Bacillales</taxon>
        <taxon>Thermoactinomycetaceae</taxon>
        <taxon>Thermoflavimicrobium</taxon>
    </lineage>
</organism>
<dbReference type="GO" id="GO:0003677">
    <property type="term" value="F:DNA binding"/>
    <property type="evidence" value="ECO:0007669"/>
    <property type="project" value="InterPro"/>
</dbReference>
<sequence>MEIELEVKRAQNGEKEAFTKLIRHYQIHLYRIAFAILKNDSDCADAIQETILKSYQSIHQLKQPNYFKTWLIRILINQCNQILKQNKKMIPFEKLQESSYSQNEYKELEIKDLINHLEPHQRLVVILYYFEDLSLKQISNLLDIPEGTVKSRLYKARSILSEWLSGSKERMIHYE</sequence>
<keyword evidence="8" id="KW-1185">Reference proteome</keyword>
<dbReference type="EMBL" id="QJKK01000018">
    <property type="protein sequence ID" value="RAL21327.1"/>
    <property type="molecule type" value="Genomic_DNA"/>
</dbReference>
<comment type="similarity">
    <text evidence="1">Belongs to the sigma-70 factor family. ECF subfamily.</text>
</comment>
<reference evidence="7 8" key="2">
    <citation type="submission" date="2018-06" db="EMBL/GenBank/DDBJ databases">
        <authorList>
            <person name="Zhirakovskaya E."/>
        </authorList>
    </citation>
    <scope>NUCLEOTIDE SEQUENCE [LARGE SCALE GENOMIC DNA]</scope>
    <source>
        <strain evidence="7 8">FBKL4.011</strain>
    </source>
</reference>
<accession>A0A364K0W5</accession>
<reference evidence="7 8" key="1">
    <citation type="submission" date="2018-06" db="EMBL/GenBank/DDBJ databases">
        <title>Thermoflavimicrobium daqus sp. nov., a thermophilic microbe isolated from Moutai-flavour Daqu.</title>
        <authorList>
            <person name="Wang X."/>
            <person name="Zhou H."/>
        </authorList>
    </citation>
    <scope>NUCLEOTIDE SEQUENCE [LARGE SCALE GENOMIC DNA]</scope>
    <source>
        <strain evidence="7 8">FBKL4.011</strain>
    </source>
</reference>
<evidence type="ECO:0000256" key="2">
    <source>
        <dbReference type="ARBA" id="ARBA00023015"/>
    </source>
</evidence>
<dbReference type="InterPro" id="IPR039425">
    <property type="entry name" value="RNA_pol_sigma-70-like"/>
</dbReference>
<name>A0A364K0W5_9BACL</name>
<evidence type="ECO:0000259" key="6">
    <source>
        <dbReference type="Pfam" id="PF08281"/>
    </source>
</evidence>
<dbReference type="InterPro" id="IPR013325">
    <property type="entry name" value="RNA_pol_sigma_r2"/>
</dbReference>
<dbReference type="Proteomes" id="UP000251213">
    <property type="component" value="Unassembled WGS sequence"/>
</dbReference>
<dbReference type="OrthoDB" id="9785675at2"/>
<dbReference type="GO" id="GO:0006352">
    <property type="term" value="P:DNA-templated transcription initiation"/>
    <property type="evidence" value="ECO:0007669"/>
    <property type="project" value="InterPro"/>
</dbReference>
<proteinExistence type="inferred from homology"/>
<comment type="caution">
    <text evidence="7">The sequence shown here is derived from an EMBL/GenBank/DDBJ whole genome shotgun (WGS) entry which is preliminary data.</text>
</comment>
<evidence type="ECO:0000313" key="7">
    <source>
        <dbReference type="EMBL" id="RAL21327.1"/>
    </source>
</evidence>
<dbReference type="AlphaFoldDB" id="A0A364K0W5"/>
<dbReference type="InterPro" id="IPR013249">
    <property type="entry name" value="RNA_pol_sigma70_r4_t2"/>
</dbReference>
<keyword evidence="2" id="KW-0805">Transcription regulation</keyword>
<evidence type="ECO:0000256" key="3">
    <source>
        <dbReference type="ARBA" id="ARBA00023082"/>
    </source>
</evidence>
<dbReference type="SUPFAM" id="SSF88946">
    <property type="entry name" value="Sigma2 domain of RNA polymerase sigma factors"/>
    <property type="match status" value="1"/>
</dbReference>
<evidence type="ECO:0000259" key="5">
    <source>
        <dbReference type="Pfam" id="PF04542"/>
    </source>
</evidence>
<dbReference type="InterPro" id="IPR014284">
    <property type="entry name" value="RNA_pol_sigma-70_dom"/>
</dbReference>
<dbReference type="InterPro" id="IPR013324">
    <property type="entry name" value="RNA_pol_sigma_r3/r4-like"/>
</dbReference>
<keyword evidence="3" id="KW-0731">Sigma factor</keyword>
<dbReference type="InterPro" id="IPR007627">
    <property type="entry name" value="RNA_pol_sigma70_r2"/>
</dbReference>
<feature type="domain" description="RNA polymerase sigma-70 region 2" evidence="5">
    <location>
        <begin position="21"/>
        <end position="87"/>
    </location>
</feature>
<evidence type="ECO:0000256" key="4">
    <source>
        <dbReference type="ARBA" id="ARBA00023163"/>
    </source>
</evidence>
<dbReference type="InterPro" id="IPR036388">
    <property type="entry name" value="WH-like_DNA-bd_sf"/>
</dbReference>
<gene>
    <name evidence="7" type="ORF">DL897_16960</name>
</gene>
<dbReference type="RefSeq" id="WP_113660305.1">
    <property type="nucleotide sequence ID" value="NZ_KZ845680.1"/>
</dbReference>
<protein>
    <submittedName>
        <fullName evidence="7">RNA polymerase</fullName>
    </submittedName>
</protein>
<dbReference type="SUPFAM" id="SSF88659">
    <property type="entry name" value="Sigma3 and sigma4 domains of RNA polymerase sigma factors"/>
    <property type="match status" value="1"/>
</dbReference>
<dbReference type="Pfam" id="PF04542">
    <property type="entry name" value="Sigma70_r2"/>
    <property type="match status" value="1"/>
</dbReference>
<evidence type="ECO:0000313" key="8">
    <source>
        <dbReference type="Proteomes" id="UP000251213"/>
    </source>
</evidence>
<dbReference type="NCBIfam" id="TIGR02937">
    <property type="entry name" value="sigma70-ECF"/>
    <property type="match status" value="1"/>
</dbReference>
<dbReference type="Pfam" id="PF08281">
    <property type="entry name" value="Sigma70_r4_2"/>
    <property type="match status" value="1"/>
</dbReference>
<evidence type="ECO:0000256" key="1">
    <source>
        <dbReference type="ARBA" id="ARBA00010641"/>
    </source>
</evidence>